<dbReference type="GO" id="GO:0033290">
    <property type="term" value="C:eukaryotic 48S preinitiation complex"/>
    <property type="evidence" value="ECO:0007669"/>
    <property type="project" value="UniProtKB-UniRule"/>
</dbReference>
<dbReference type="InterPro" id="IPR016024">
    <property type="entry name" value="ARM-type_fold"/>
</dbReference>
<comment type="similarity">
    <text evidence="4">Belongs to the eIF-3 subunit K family.</text>
</comment>
<dbReference type="InterPro" id="IPR000717">
    <property type="entry name" value="PCI_dom"/>
</dbReference>
<keyword evidence="2 4" id="KW-0396">Initiation factor</keyword>
<dbReference type="SUPFAM" id="SSF46785">
    <property type="entry name" value="Winged helix' DNA-binding domain"/>
    <property type="match status" value="1"/>
</dbReference>
<keyword evidence="7" id="KW-1185">Reference proteome</keyword>
<evidence type="ECO:0000256" key="4">
    <source>
        <dbReference type="HAMAP-Rule" id="MF_03010"/>
    </source>
</evidence>
<organism evidence="6 7">
    <name type="scientific">Albugo candida</name>
    <dbReference type="NCBI Taxonomy" id="65357"/>
    <lineage>
        <taxon>Eukaryota</taxon>
        <taxon>Sar</taxon>
        <taxon>Stramenopiles</taxon>
        <taxon>Oomycota</taxon>
        <taxon>Peronosporomycetes</taxon>
        <taxon>Albuginales</taxon>
        <taxon>Albuginaceae</taxon>
        <taxon>Albugo</taxon>
    </lineage>
</organism>
<dbReference type="Proteomes" id="UP000053237">
    <property type="component" value="Unassembled WGS sequence"/>
</dbReference>
<gene>
    <name evidence="6" type="ORF">BN9_015270</name>
</gene>
<evidence type="ECO:0000256" key="3">
    <source>
        <dbReference type="ARBA" id="ARBA00022917"/>
    </source>
</evidence>
<dbReference type="PANTHER" id="PTHR13022:SF0">
    <property type="entry name" value="EUKARYOTIC TRANSLATION INITIATION FACTOR 3 SUBUNIT K"/>
    <property type="match status" value="1"/>
</dbReference>
<proteinExistence type="inferred from homology"/>
<protein>
    <recommendedName>
        <fullName evidence="4">Eukaryotic translation initiation factor 3 subunit K</fullName>
        <shortName evidence="4">eIF3k</shortName>
    </recommendedName>
    <alternativeName>
        <fullName evidence="4">eIF-3 p25</fullName>
    </alternativeName>
</protein>
<dbReference type="InterPro" id="IPR016020">
    <property type="entry name" value="Transl_init_fac_sub12_N_euk"/>
</dbReference>
<dbReference type="PROSITE" id="PS50250">
    <property type="entry name" value="PCI"/>
    <property type="match status" value="1"/>
</dbReference>
<sequence length="229" mass="26615">MFESQSIVDFRKVDSSARSQIQEKLLEKSKSNDLYSVELLELLEDYVTEQITNSWIDIDASFTLLRLYMIYNDRVKASQCLKILIKSLMVAPQSHFVGAVSLLPASIRENKDIRTIIQAGYLLKACRFEEFWALKLDFAEEIKGFHEGVRDYIKSVIVTSHSRIHLSVLRTMLNISEKEMQALLLAEKWTCEGALIRIPGNQENQMRPKRFHEKIDHEDVFKVIYTIVK</sequence>
<dbReference type="OrthoDB" id="337745at2759"/>
<dbReference type="PANTHER" id="PTHR13022">
    <property type="entry name" value="EUKARYOTIC TRANSLATION INITIATION FACTOR 3 SUBUNIT 11"/>
    <property type="match status" value="1"/>
</dbReference>
<name>A0A024G1L6_9STRA</name>
<evidence type="ECO:0000313" key="6">
    <source>
        <dbReference type="EMBL" id="CCI40743.1"/>
    </source>
</evidence>
<dbReference type="STRING" id="65357.A0A024G1L6"/>
<comment type="subunit">
    <text evidence="4">Component of the eukaryotic translation initiation factor 3 (eIF-3) complex.</text>
</comment>
<evidence type="ECO:0000256" key="1">
    <source>
        <dbReference type="ARBA" id="ARBA00022490"/>
    </source>
</evidence>
<dbReference type="Gene3D" id="1.25.40.250">
    <property type="entry name" value="ARM repeat, domain 1"/>
    <property type="match status" value="1"/>
</dbReference>
<dbReference type="AlphaFoldDB" id="A0A024G1L6"/>
<dbReference type="InterPro" id="IPR036388">
    <property type="entry name" value="WH-like_DNA-bd_sf"/>
</dbReference>
<dbReference type="SUPFAM" id="SSF48371">
    <property type="entry name" value="ARM repeat"/>
    <property type="match status" value="1"/>
</dbReference>
<evidence type="ECO:0000313" key="7">
    <source>
        <dbReference type="Proteomes" id="UP000053237"/>
    </source>
</evidence>
<dbReference type="Gene3D" id="1.10.10.10">
    <property type="entry name" value="Winged helix-like DNA-binding domain superfamily/Winged helix DNA-binding domain"/>
    <property type="match status" value="1"/>
</dbReference>
<dbReference type="GO" id="GO:0003723">
    <property type="term" value="F:RNA binding"/>
    <property type="evidence" value="ECO:0007669"/>
    <property type="project" value="UniProtKB-UniRule"/>
</dbReference>
<dbReference type="EMBL" id="CAIX01000011">
    <property type="protein sequence ID" value="CCI40743.1"/>
    <property type="molecule type" value="Genomic_DNA"/>
</dbReference>
<accession>A0A024G1L6</accession>
<keyword evidence="3 4" id="KW-0648">Protein biosynthesis</keyword>
<comment type="caution">
    <text evidence="6">The sequence shown here is derived from an EMBL/GenBank/DDBJ whole genome shotgun (WGS) entry which is preliminary data.</text>
</comment>
<dbReference type="GO" id="GO:0016282">
    <property type="term" value="C:eukaryotic 43S preinitiation complex"/>
    <property type="evidence" value="ECO:0007669"/>
    <property type="project" value="UniProtKB-UniRule"/>
</dbReference>
<dbReference type="InParanoid" id="A0A024G1L6"/>
<reference evidence="6 7" key="1">
    <citation type="submission" date="2012-05" db="EMBL/GenBank/DDBJ databases">
        <title>Recombination and specialization in a pathogen metapopulation.</title>
        <authorList>
            <person name="Gardiner A."/>
            <person name="Kemen E."/>
            <person name="Schultz-Larsen T."/>
            <person name="MacLean D."/>
            <person name="Van Oosterhout C."/>
            <person name="Jones J.D.G."/>
        </authorList>
    </citation>
    <scope>NUCLEOTIDE SEQUENCE [LARGE SCALE GENOMIC DNA]</scope>
    <source>
        <strain evidence="6 7">Ac Nc2</strain>
    </source>
</reference>
<dbReference type="InterPro" id="IPR036390">
    <property type="entry name" value="WH_DNA-bd_sf"/>
</dbReference>
<dbReference type="GO" id="GO:0043022">
    <property type="term" value="F:ribosome binding"/>
    <property type="evidence" value="ECO:0007669"/>
    <property type="project" value="InterPro"/>
</dbReference>
<feature type="domain" description="PCI" evidence="5">
    <location>
        <begin position="56"/>
        <end position="214"/>
    </location>
</feature>
<dbReference type="InterPro" id="IPR009374">
    <property type="entry name" value="eIF3k"/>
</dbReference>
<evidence type="ECO:0000256" key="2">
    <source>
        <dbReference type="ARBA" id="ARBA00022540"/>
    </source>
</evidence>
<evidence type="ECO:0000259" key="5">
    <source>
        <dbReference type="PROSITE" id="PS50250"/>
    </source>
</evidence>
<dbReference type="HAMAP" id="MF_03010">
    <property type="entry name" value="eIF3k"/>
    <property type="match status" value="1"/>
</dbReference>
<dbReference type="GO" id="GO:0001732">
    <property type="term" value="P:formation of cytoplasmic translation initiation complex"/>
    <property type="evidence" value="ECO:0007669"/>
    <property type="project" value="UniProtKB-UniRule"/>
</dbReference>
<dbReference type="GO" id="GO:0003743">
    <property type="term" value="F:translation initiation factor activity"/>
    <property type="evidence" value="ECO:0007669"/>
    <property type="project" value="UniProtKB-UniRule"/>
</dbReference>
<dbReference type="GO" id="GO:0006446">
    <property type="term" value="P:regulation of translational initiation"/>
    <property type="evidence" value="ECO:0007669"/>
    <property type="project" value="InterPro"/>
</dbReference>
<comment type="subcellular location">
    <subcellularLocation>
        <location evidence="4">Cytoplasm</location>
    </subcellularLocation>
</comment>
<comment type="function">
    <text evidence="4">Component of the eukaryotic translation initiation factor 3 (eIF-3) complex, which is involved in protein synthesis of a specialized repertoire of mRNAs and, together with other initiation factors, stimulates binding of mRNA and methionyl-tRNAi to the 40S ribosome. The eIF-3 complex specifically targets and initiates translation of a subset of mRNAs involved in cell proliferation.</text>
</comment>
<dbReference type="FunCoup" id="A0A024G1L6">
    <property type="interactions" value="501"/>
</dbReference>
<dbReference type="GO" id="GO:0005852">
    <property type="term" value="C:eukaryotic translation initiation factor 3 complex"/>
    <property type="evidence" value="ECO:0007669"/>
    <property type="project" value="UniProtKB-UniRule"/>
</dbReference>
<dbReference type="InterPro" id="IPR033464">
    <property type="entry name" value="CSN8_PSD8_EIF3K"/>
</dbReference>
<dbReference type="Pfam" id="PF10075">
    <property type="entry name" value="CSN8_PSD8_EIF3K"/>
    <property type="match status" value="1"/>
</dbReference>
<keyword evidence="1 4" id="KW-0963">Cytoplasm</keyword>